<feature type="domain" description="SLC26A/SulP transporter" evidence="6">
    <location>
        <begin position="19"/>
        <end position="199"/>
    </location>
</feature>
<gene>
    <name evidence="7" type="ORF">CT19425_MP60203</name>
</gene>
<feature type="transmembrane region" description="Helical" evidence="5">
    <location>
        <begin position="102"/>
        <end position="129"/>
    </location>
</feature>
<feature type="transmembrane region" description="Helical" evidence="5">
    <location>
        <begin position="178"/>
        <end position="195"/>
    </location>
</feature>
<dbReference type="GO" id="GO:0055085">
    <property type="term" value="P:transmembrane transport"/>
    <property type="evidence" value="ECO:0007669"/>
    <property type="project" value="InterPro"/>
</dbReference>
<keyword evidence="4 5" id="KW-0472">Membrane</keyword>
<evidence type="ECO:0000256" key="4">
    <source>
        <dbReference type="ARBA" id="ARBA00023136"/>
    </source>
</evidence>
<dbReference type="PANTHER" id="PTHR11814">
    <property type="entry name" value="SULFATE TRANSPORTER"/>
    <property type="match status" value="1"/>
</dbReference>
<evidence type="ECO:0000259" key="6">
    <source>
        <dbReference type="Pfam" id="PF00916"/>
    </source>
</evidence>
<evidence type="ECO:0000313" key="8">
    <source>
        <dbReference type="Proteomes" id="UP000255505"/>
    </source>
</evidence>
<sequence>MKALRRPAHWLLSYRREWLRGDVVAGLTAAAVVIPQAMAYATIAGLGVEAGLYVALVPMLVYALLGTSRVLSVSCTSTIAILTAHQLALASAGKGAEALPPIAATLALMTGAFLLLAGVARLGFIANFISDPVLSGFKSGIGLVIVLSQLPKMLGVHVHMTEFFRNILSIVEHLPQTHLPTLLLSVATLALLLALKRYAPVCLRRSSP</sequence>
<reference evidence="7 8" key="1">
    <citation type="submission" date="2018-01" db="EMBL/GenBank/DDBJ databases">
        <authorList>
            <person name="Gaut B.S."/>
            <person name="Morton B.R."/>
            <person name="Clegg M.T."/>
            <person name="Duvall M.R."/>
        </authorList>
    </citation>
    <scope>NUCLEOTIDE SEQUENCE [LARGE SCALE GENOMIC DNA]</scope>
    <source>
        <strain evidence="7">Cupriavidus taiwanensis LMG 19425</strain>
        <plasmid evidence="8">Plasmid ii</plasmid>
    </source>
</reference>
<proteinExistence type="predicted"/>
<evidence type="ECO:0000256" key="5">
    <source>
        <dbReference type="SAM" id="Phobius"/>
    </source>
</evidence>
<keyword evidence="7" id="KW-0614">Plasmid</keyword>
<feature type="transmembrane region" description="Helical" evidence="5">
    <location>
        <begin position="21"/>
        <end position="40"/>
    </location>
</feature>
<evidence type="ECO:0000256" key="1">
    <source>
        <dbReference type="ARBA" id="ARBA00004141"/>
    </source>
</evidence>
<name>A0A375HD20_9BURK</name>
<feature type="transmembrane region" description="Helical" evidence="5">
    <location>
        <begin position="70"/>
        <end position="90"/>
    </location>
</feature>
<dbReference type="Pfam" id="PF00916">
    <property type="entry name" value="Sulfate_transp"/>
    <property type="match status" value="1"/>
</dbReference>
<dbReference type="InterPro" id="IPR011547">
    <property type="entry name" value="SLC26A/SulP_dom"/>
</dbReference>
<evidence type="ECO:0000256" key="2">
    <source>
        <dbReference type="ARBA" id="ARBA00022692"/>
    </source>
</evidence>
<evidence type="ECO:0000313" key="7">
    <source>
        <dbReference type="EMBL" id="SPK75827.1"/>
    </source>
</evidence>
<dbReference type="Proteomes" id="UP000255505">
    <property type="component" value="Plasmid II"/>
</dbReference>
<organism evidence="7 8">
    <name type="scientific">Cupriavidus taiwanensis</name>
    <dbReference type="NCBI Taxonomy" id="164546"/>
    <lineage>
        <taxon>Bacteria</taxon>
        <taxon>Pseudomonadati</taxon>
        <taxon>Pseudomonadota</taxon>
        <taxon>Betaproteobacteria</taxon>
        <taxon>Burkholderiales</taxon>
        <taxon>Burkholderiaceae</taxon>
        <taxon>Cupriavidus</taxon>
    </lineage>
</organism>
<keyword evidence="3 5" id="KW-1133">Transmembrane helix</keyword>
<dbReference type="GO" id="GO:0016020">
    <property type="term" value="C:membrane"/>
    <property type="evidence" value="ECO:0007669"/>
    <property type="project" value="UniProtKB-SubCell"/>
</dbReference>
<feature type="transmembrane region" description="Helical" evidence="5">
    <location>
        <begin position="46"/>
        <end position="65"/>
    </location>
</feature>
<keyword evidence="2 5" id="KW-0812">Transmembrane</keyword>
<dbReference type="InterPro" id="IPR001902">
    <property type="entry name" value="SLC26A/SulP_fam"/>
</dbReference>
<feature type="transmembrane region" description="Helical" evidence="5">
    <location>
        <begin position="141"/>
        <end position="158"/>
    </location>
</feature>
<comment type="subcellular location">
    <subcellularLocation>
        <location evidence="1">Membrane</location>
        <topology evidence="1">Multi-pass membrane protein</topology>
    </subcellularLocation>
</comment>
<geneLocation type="plasmid" evidence="7">
    <name>II</name>
</geneLocation>
<accession>A0A375HD20</accession>
<dbReference type="EMBL" id="LT991977">
    <property type="protein sequence ID" value="SPK75827.1"/>
    <property type="molecule type" value="Genomic_DNA"/>
</dbReference>
<evidence type="ECO:0000256" key="3">
    <source>
        <dbReference type="ARBA" id="ARBA00022989"/>
    </source>
</evidence>
<protein>
    <recommendedName>
        <fullName evidence="6">SLC26A/SulP transporter domain-containing protein</fullName>
    </recommendedName>
</protein>
<dbReference type="AlphaFoldDB" id="A0A375HD20"/>